<dbReference type="NCBIfam" id="TIGR03025">
    <property type="entry name" value="EPS_sugtrans"/>
    <property type="match status" value="1"/>
</dbReference>
<comment type="similarity">
    <text evidence="2">Belongs to the bacterial sugar transferase family.</text>
</comment>
<dbReference type="Pfam" id="PF02397">
    <property type="entry name" value="Bac_transf"/>
    <property type="match status" value="1"/>
</dbReference>
<keyword evidence="6 7" id="KW-0472">Membrane</keyword>
<dbReference type="PANTHER" id="PTHR30576">
    <property type="entry name" value="COLANIC BIOSYNTHESIS UDP-GLUCOSE LIPID CARRIER TRANSFERASE"/>
    <property type="match status" value="1"/>
</dbReference>
<protein>
    <submittedName>
        <fullName evidence="9">Exopolysaccharide biosynthesis polyprenyl glycosylphosphotransferase</fullName>
    </submittedName>
</protein>
<dbReference type="GO" id="GO:0016020">
    <property type="term" value="C:membrane"/>
    <property type="evidence" value="ECO:0007669"/>
    <property type="project" value="UniProtKB-SubCell"/>
</dbReference>
<gene>
    <name evidence="9" type="ORF">SAMN04488085_104374</name>
</gene>
<evidence type="ECO:0000256" key="3">
    <source>
        <dbReference type="ARBA" id="ARBA00022679"/>
    </source>
</evidence>
<keyword evidence="4 7" id="KW-0812">Transmembrane</keyword>
<feature type="transmembrane region" description="Helical" evidence="7">
    <location>
        <begin position="137"/>
        <end position="156"/>
    </location>
</feature>
<dbReference type="InterPro" id="IPR003362">
    <property type="entry name" value="Bact_transf"/>
</dbReference>
<proteinExistence type="inferred from homology"/>
<evidence type="ECO:0000256" key="2">
    <source>
        <dbReference type="ARBA" id="ARBA00006464"/>
    </source>
</evidence>
<feature type="domain" description="Bacterial sugar transferase" evidence="8">
    <location>
        <begin position="309"/>
        <end position="496"/>
    </location>
</feature>
<evidence type="ECO:0000256" key="7">
    <source>
        <dbReference type="SAM" id="Phobius"/>
    </source>
</evidence>
<name>A0A1I4DFI7_9ACTN</name>
<feature type="transmembrane region" description="Helical" evidence="7">
    <location>
        <begin position="76"/>
        <end position="98"/>
    </location>
</feature>
<feature type="transmembrane region" description="Helical" evidence="7">
    <location>
        <begin position="46"/>
        <end position="64"/>
    </location>
</feature>
<reference evidence="9 10" key="1">
    <citation type="submission" date="2016-10" db="EMBL/GenBank/DDBJ databases">
        <authorList>
            <person name="de Groot N.N."/>
        </authorList>
    </citation>
    <scope>NUCLEOTIDE SEQUENCE [LARGE SCALE GENOMIC DNA]</scope>
    <source>
        <strain evidence="9 10">DSM 45317</strain>
    </source>
</reference>
<dbReference type="AlphaFoldDB" id="A0A1I4DFI7"/>
<evidence type="ECO:0000259" key="8">
    <source>
        <dbReference type="Pfam" id="PF02397"/>
    </source>
</evidence>
<evidence type="ECO:0000313" key="9">
    <source>
        <dbReference type="EMBL" id="SFK92408.1"/>
    </source>
</evidence>
<feature type="transmembrane region" description="Helical" evidence="7">
    <location>
        <begin position="315"/>
        <end position="335"/>
    </location>
</feature>
<evidence type="ECO:0000256" key="6">
    <source>
        <dbReference type="ARBA" id="ARBA00023136"/>
    </source>
</evidence>
<dbReference type="Pfam" id="PF13727">
    <property type="entry name" value="CoA_binding_3"/>
    <property type="match status" value="1"/>
</dbReference>
<accession>A0A1I4DFI7</accession>
<feature type="transmembrane region" description="Helical" evidence="7">
    <location>
        <begin position="110"/>
        <end position="131"/>
    </location>
</feature>
<dbReference type="EMBL" id="FOSW01000004">
    <property type="protein sequence ID" value="SFK92408.1"/>
    <property type="molecule type" value="Genomic_DNA"/>
</dbReference>
<dbReference type="GO" id="GO:0016780">
    <property type="term" value="F:phosphotransferase activity, for other substituted phosphate groups"/>
    <property type="evidence" value="ECO:0007669"/>
    <property type="project" value="TreeGrafter"/>
</dbReference>
<keyword evidence="5 7" id="KW-1133">Transmembrane helix</keyword>
<dbReference type="Proteomes" id="UP000199152">
    <property type="component" value="Unassembled WGS sequence"/>
</dbReference>
<evidence type="ECO:0000313" key="10">
    <source>
        <dbReference type="Proteomes" id="UP000199152"/>
    </source>
</evidence>
<organism evidence="9 10">
    <name type="scientific">Geodermatophilus ruber</name>
    <dbReference type="NCBI Taxonomy" id="504800"/>
    <lineage>
        <taxon>Bacteria</taxon>
        <taxon>Bacillati</taxon>
        <taxon>Actinomycetota</taxon>
        <taxon>Actinomycetes</taxon>
        <taxon>Geodermatophilales</taxon>
        <taxon>Geodermatophilaceae</taxon>
        <taxon>Geodermatophilus</taxon>
    </lineage>
</organism>
<dbReference type="Gene3D" id="3.40.50.720">
    <property type="entry name" value="NAD(P)-binding Rossmann-like Domain"/>
    <property type="match status" value="1"/>
</dbReference>
<comment type="subcellular location">
    <subcellularLocation>
        <location evidence="1">Membrane</location>
        <topology evidence="1">Multi-pass membrane protein</topology>
    </subcellularLocation>
</comment>
<evidence type="ECO:0000256" key="5">
    <source>
        <dbReference type="ARBA" id="ARBA00022989"/>
    </source>
</evidence>
<sequence>MLEVRDGLRRHDQRSVTRGWYSYAARFRGEGTEARRAWRGHYVRRIVVGDIVCAALAGLTGYLVRFGAEAAAPPHASSWTALALPVIWVVSMLIARSYEERFLWVGAEEFRRVFFASMMLLATLGTVSWAFQLDVARGFVIMAVPLATLLTLGQRYTQRQLLHRARSRGQHLQTTLLVGHRNAVAALDEQLDREAFHGYRVIGCCLPVDQFSPRADAFNGLPVLGGIEEVADVVGRYEVDTVAVLPCPELDGPALRRLGWDLEKTRAELLLAPAITEIVGTRVRIRPVCGLPLMHMERPELTGIRRLGKDLFDKTSAIFGVLFLLPVLLGIALAVKVTSRGPVFFKQERVGRDGQTFSMLKFRSMVVGADRMVDALADESDGNGVLFKKKDDPRVTSVGKVLRRYSLDELPQLFNVIRGDMSLVGPRPPLPTEVERYGFDMHRRFLVKPGLTGLWQVSGRSDLSWDDSVRIDVRYVENWSLTFDFMILWKTLGAVLRGSGAY</sequence>
<dbReference type="STRING" id="504800.SAMN04488085_104374"/>
<dbReference type="OrthoDB" id="9808602at2"/>
<dbReference type="PANTHER" id="PTHR30576:SF10">
    <property type="entry name" value="SLL5057 PROTEIN"/>
    <property type="match status" value="1"/>
</dbReference>
<keyword evidence="10" id="KW-1185">Reference proteome</keyword>
<keyword evidence="3 9" id="KW-0808">Transferase</keyword>
<evidence type="ECO:0000256" key="4">
    <source>
        <dbReference type="ARBA" id="ARBA00022692"/>
    </source>
</evidence>
<dbReference type="InterPro" id="IPR017475">
    <property type="entry name" value="EPS_sugar_tfrase"/>
</dbReference>
<dbReference type="InParanoid" id="A0A1I4DFI7"/>
<evidence type="ECO:0000256" key="1">
    <source>
        <dbReference type="ARBA" id="ARBA00004141"/>
    </source>
</evidence>